<dbReference type="EMBL" id="JBBKXY010000002">
    <property type="protein sequence ID" value="MFD3293676.1"/>
    <property type="molecule type" value="Genomic_DNA"/>
</dbReference>
<dbReference type="SUPFAM" id="SSF47781">
    <property type="entry name" value="RuvA domain 2-like"/>
    <property type="match status" value="2"/>
</dbReference>
<keyword evidence="1" id="KW-0472">Membrane</keyword>
<reference evidence="2 3" key="1">
    <citation type="submission" date="2024-03" db="EMBL/GenBank/DDBJ databases">
        <title>Aquirufa genome sequencing.</title>
        <authorList>
            <person name="Pitt A."/>
            <person name="Hahn M.W."/>
        </authorList>
    </citation>
    <scope>NUCLEOTIDE SEQUENCE [LARGE SCALE GENOMIC DNA]</scope>
    <source>
        <strain evidence="2 3">KTFRIE-69F</strain>
    </source>
</reference>
<name>A0ABW6D9J4_9BACT</name>
<accession>A0ABW6D9J4</accession>
<dbReference type="PANTHER" id="PTHR21180">
    <property type="entry name" value="ENDONUCLEASE/EXONUCLEASE/PHOSPHATASE FAMILY DOMAIN-CONTAINING PROTEIN 1"/>
    <property type="match status" value="1"/>
</dbReference>
<gene>
    <name evidence="2" type="ORF">SKC35_08250</name>
</gene>
<dbReference type="PANTHER" id="PTHR21180:SF32">
    <property type="entry name" value="ENDONUCLEASE_EXONUCLEASE_PHOSPHATASE FAMILY DOMAIN-CONTAINING PROTEIN 1"/>
    <property type="match status" value="1"/>
</dbReference>
<dbReference type="Proteomes" id="UP001598112">
    <property type="component" value="Unassembled WGS sequence"/>
</dbReference>
<protein>
    <submittedName>
        <fullName evidence="2">Helix-hairpin-helix domain-containing protein</fullName>
    </submittedName>
</protein>
<dbReference type="RefSeq" id="WP_377978938.1">
    <property type="nucleotide sequence ID" value="NZ_JBBKXY010000002.1"/>
</dbReference>
<dbReference type="InterPro" id="IPR010994">
    <property type="entry name" value="RuvA_2-like"/>
</dbReference>
<sequence>MKNKIHYYLRFVLAYTHDEIKGIIVLFGMMGIYVCYYIGSEYYKKEQERLEFNPEVWEANYQEIRPKSVGRESGGKESGGFKSGGRGKGWVDYGSYKSGGKESGGFKSGGHRRQAAIDINTADSAAWVALNGIGPGFAKRIITYREKLGGFYQVDQLKEVYGLDSIWVKENKAILKVGAGVYRFLKINQVEWKDFRHPYLPYGQSKVVLAFRKQHGPLKDFETLQQIQLLDQVAWRRLKPYLSFVVLDNK</sequence>
<comment type="caution">
    <text evidence="2">The sequence shown here is derived from an EMBL/GenBank/DDBJ whole genome shotgun (WGS) entry which is preliminary data.</text>
</comment>
<dbReference type="Gene3D" id="1.10.150.280">
    <property type="entry name" value="AF1531-like domain"/>
    <property type="match status" value="1"/>
</dbReference>
<proteinExistence type="predicted"/>
<dbReference type="Pfam" id="PF12836">
    <property type="entry name" value="HHH_3"/>
    <property type="match status" value="1"/>
</dbReference>
<keyword evidence="1" id="KW-1133">Transmembrane helix</keyword>
<feature type="transmembrane region" description="Helical" evidence="1">
    <location>
        <begin position="20"/>
        <end position="39"/>
    </location>
</feature>
<keyword evidence="1" id="KW-0812">Transmembrane</keyword>
<evidence type="ECO:0000313" key="3">
    <source>
        <dbReference type="Proteomes" id="UP001598112"/>
    </source>
</evidence>
<evidence type="ECO:0000313" key="2">
    <source>
        <dbReference type="EMBL" id="MFD3293676.1"/>
    </source>
</evidence>
<keyword evidence="3" id="KW-1185">Reference proteome</keyword>
<evidence type="ECO:0000256" key="1">
    <source>
        <dbReference type="SAM" id="Phobius"/>
    </source>
</evidence>
<organism evidence="2 3">
    <name type="scientific">Aquirufa originis</name>
    <dbReference type="NCBI Taxonomy" id="3096514"/>
    <lineage>
        <taxon>Bacteria</taxon>
        <taxon>Pseudomonadati</taxon>
        <taxon>Bacteroidota</taxon>
        <taxon>Cytophagia</taxon>
        <taxon>Cytophagales</taxon>
        <taxon>Flectobacillaceae</taxon>
        <taxon>Aquirufa</taxon>
    </lineage>
</organism>
<dbReference type="InterPro" id="IPR051675">
    <property type="entry name" value="Endo/Exo/Phosphatase_dom_1"/>
</dbReference>